<evidence type="ECO:0000256" key="7">
    <source>
        <dbReference type="SAM" id="Coils"/>
    </source>
</evidence>
<dbReference type="EC" id="2.7.11.1" evidence="1"/>
<feature type="domain" description="KaiC" evidence="8">
    <location>
        <begin position="245"/>
        <end position="480"/>
    </location>
</feature>
<evidence type="ECO:0000313" key="9">
    <source>
        <dbReference type="EMBL" id="SEP88461.1"/>
    </source>
</evidence>
<dbReference type="GO" id="GO:0004674">
    <property type="term" value="F:protein serine/threonine kinase activity"/>
    <property type="evidence" value="ECO:0007669"/>
    <property type="project" value="UniProtKB-EC"/>
</dbReference>
<keyword evidence="7" id="KW-0175">Coiled coil</keyword>
<dbReference type="InterPro" id="IPR010624">
    <property type="entry name" value="KaiC_dom"/>
</dbReference>
<dbReference type="Gene3D" id="3.40.50.300">
    <property type="entry name" value="P-loop containing nucleotide triphosphate hydrolases"/>
    <property type="match status" value="2"/>
</dbReference>
<keyword evidence="5" id="KW-0418">Kinase</keyword>
<dbReference type="Proteomes" id="UP000199496">
    <property type="component" value="Unassembled WGS sequence"/>
</dbReference>
<dbReference type="InterPro" id="IPR027417">
    <property type="entry name" value="P-loop_NTPase"/>
</dbReference>
<dbReference type="SMART" id="SM00382">
    <property type="entry name" value="AAA"/>
    <property type="match status" value="2"/>
</dbReference>
<dbReference type="GO" id="GO:0016787">
    <property type="term" value="F:hydrolase activity"/>
    <property type="evidence" value="ECO:0007669"/>
    <property type="project" value="UniProtKB-KW"/>
</dbReference>
<evidence type="ECO:0000256" key="3">
    <source>
        <dbReference type="ARBA" id="ARBA00022679"/>
    </source>
</evidence>
<dbReference type="OrthoDB" id="9783783at2"/>
<gene>
    <name evidence="9" type="ORF">SAMN05421693_10928</name>
</gene>
<keyword evidence="3" id="KW-0808">Transferase</keyword>
<dbReference type="PROSITE" id="PS51146">
    <property type="entry name" value="KAIC"/>
    <property type="match status" value="2"/>
</dbReference>
<keyword evidence="10" id="KW-1185">Reference proteome</keyword>
<dbReference type="NCBIfam" id="NF006799">
    <property type="entry name" value="PRK09302.1"/>
    <property type="match status" value="1"/>
</dbReference>
<accession>A0A1H9BIA5</accession>
<dbReference type="PANTHER" id="PTHR42926">
    <property type="match status" value="1"/>
</dbReference>
<dbReference type="Pfam" id="PF06745">
    <property type="entry name" value="ATPase"/>
    <property type="match status" value="2"/>
</dbReference>
<feature type="coiled-coil region" evidence="7">
    <location>
        <begin position="493"/>
        <end position="533"/>
    </location>
</feature>
<organism evidence="9 10">
    <name type="scientific">Ectothiorhodospira magna</name>
    <dbReference type="NCBI Taxonomy" id="867345"/>
    <lineage>
        <taxon>Bacteria</taxon>
        <taxon>Pseudomonadati</taxon>
        <taxon>Pseudomonadota</taxon>
        <taxon>Gammaproteobacteria</taxon>
        <taxon>Chromatiales</taxon>
        <taxon>Ectothiorhodospiraceae</taxon>
        <taxon>Ectothiorhodospira</taxon>
    </lineage>
</organism>
<feature type="domain" description="KaiC" evidence="8">
    <location>
        <begin position="7"/>
        <end position="244"/>
    </location>
</feature>
<dbReference type="InterPro" id="IPR014774">
    <property type="entry name" value="KaiC-like_dom"/>
</dbReference>
<dbReference type="SUPFAM" id="SSF52540">
    <property type="entry name" value="P-loop containing nucleoside triphosphate hydrolases"/>
    <property type="match status" value="2"/>
</dbReference>
<dbReference type="AlphaFoldDB" id="A0A1H9BIA5"/>
<evidence type="ECO:0000256" key="5">
    <source>
        <dbReference type="ARBA" id="ARBA00022777"/>
    </source>
</evidence>
<sequence>MTMAHPDTAATGIQGLDFLLQGGLPLGRPSVLRGGPGTGKTIIALTFLCHGIAQGDKGVMATFDEAPEALIQHATGFGFPAEQFVREGRLQILDMRPNPDDVSGHAIELTAVMTRIDHALKTTQAQRLVVDAMDVLEGAFATDTHLRSELGRVFDWLREHQATALITVGEQDNFSARHGLEDYVADCVIALKQSLEHRVMTRLLRIVKRRGGAHGTSEFPFLLDSEGIFMIPVTGSVLSAKVSSERLSTGIPGLDAMLGGNGPYRGSTLLFSGQAGTGKTSMAAALANSACQRGEKVLYVSFEESVDELLRNQLSIGTDLGRFTGTTQAGQCLVLMPVRAVELGLEEHLMRIMRAIRKHQPDVVVLDPISSLAGRHREDHAKAMLLRLIHLIKEVGITAIATELLADDSQGVSHLDVSSMIDVWIKLRRHEDNGEMNRLITLVKARGLPISSQVKEFRFTPQGLEIEDPYMGESGIAYGTNRHALQSRDEQTLVQLREALSQALRQREELDEINAAAERLARAERDARAMAIDRNIANLERRLAMIHSAKSTVSRSRL</sequence>
<evidence type="ECO:0000256" key="4">
    <source>
        <dbReference type="ARBA" id="ARBA00022737"/>
    </source>
</evidence>
<evidence type="ECO:0000256" key="6">
    <source>
        <dbReference type="ARBA" id="ARBA00022801"/>
    </source>
</evidence>
<dbReference type="STRING" id="867345.SAMN05421693_10928"/>
<dbReference type="InterPro" id="IPR030665">
    <property type="entry name" value="KaiC"/>
</dbReference>
<reference evidence="9 10" key="1">
    <citation type="submission" date="2016-10" db="EMBL/GenBank/DDBJ databases">
        <authorList>
            <person name="de Groot N.N."/>
        </authorList>
    </citation>
    <scope>NUCLEOTIDE SEQUENCE [LARGE SCALE GENOMIC DNA]</scope>
    <source>
        <strain evidence="9 10">B7-7</strain>
    </source>
</reference>
<dbReference type="EMBL" id="FOFO01000009">
    <property type="protein sequence ID" value="SEP88461.1"/>
    <property type="molecule type" value="Genomic_DNA"/>
</dbReference>
<name>A0A1H9BIA5_9GAMM</name>
<dbReference type="GO" id="GO:0005524">
    <property type="term" value="F:ATP binding"/>
    <property type="evidence" value="ECO:0007669"/>
    <property type="project" value="InterPro"/>
</dbReference>
<dbReference type="InterPro" id="IPR051347">
    <property type="entry name" value="Circadian_clock_KaiC-rel"/>
</dbReference>
<keyword evidence="6" id="KW-0378">Hydrolase</keyword>
<dbReference type="InterPro" id="IPR003593">
    <property type="entry name" value="AAA+_ATPase"/>
</dbReference>
<evidence type="ECO:0000313" key="10">
    <source>
        <dbReference type="Proteomes" id="UP000199496"/>
    </source>
</evidence>
<dbReference type="PANTHER" id="PTHR42926:SF1">
    <property type="entry name" value="CIRCADIAN CLOCK OSCILLATOR PROTEIN KAIC 1"/>
    <property type="match status" value="1"/>
</dbReference>
<keyword evidence="2" id="KW-0597">Phosphoprotein</keyword>
<dbReference type="PIRSF" id="PIRSF039117">
    <property type="entry name" value="KaiC"/>
    <property type="match status" value="1"/>
</dbReference>
<protein>
    <recommendedName>
        <fullName evidence="1">non-specific serine/threonine protein kinase</fullName>
        <ecNumber evidence="1">2.7.11.1</ecNumber>
    </recommendedName>
</protein>
<evidence type="ECO:0000256" key="2">
    <source>
        <dbReference type="ARBA" id="ARBA00022553"/>
    </source>
</evidence>
<keyword evidence="4" id="KW-0677">Repeat</keyword>
<evidence type="ECO:0000259" key="8">
    <source>
        <dbReference type="PROSITE" id="PS51146"/>
    </source>
</evidence>
<evidence type="ECO:0000256" key="1">
    <source>
        <dbReference type="ARBA" id="ARBA00012513"/>
    </source>
</evidence>
<proteinExistence type="predicted"/>